<evidence type="ECO:0000256" key="3">
    <source>
        <dbReference type="ARBA" id="ARBA00022729"/>
    </source>
</evidence>
<comment type="similarity">
    <text evidence="1">Belongs to the bacterial solute-binding protein 1 family.</text>
</comment>
<organism evidence="6 7">
    <name type="scientific">Cellulosimicrobium cellulans</name>
    <name type="common">Arthrobacter luteus</name>
    <dbReference type="NCBI Taxonomy" id="1710"/>
    <lineage>
        <taxon>Bacteria</taxon>
        <taxon>Bacillati</taxon>
        <taxon>Actinomycetota</taxon>
        <taxon>Actinomycetes</taxon>
        <taxon>Micrococcales</taxon>
        <taxon>Promicromonosporaceae</taxon>
        <taxon>Cellulosimicrobium</taxon>
    </lineage>
</organism>
<protein>
    <submittedName>
        <fullName evidence="6">ABC transporter substrate-binding protein</fullName>
    </submittedName>
</protein>
<evidence type="ECO:0000256" key="1">
    <source>
        <dbReference type="ARBA" id="ARBA00008520"/>
    </source>
</evidence>
<gene>
    <name evidence="6" type="ORF">CCE02nite_12460</name>
</gene>
<dbReference type="SUPFAM" id="SSF53850">
    <property type="entry name" value="Periplasmic binding protein-like II"/>
    <property type="match status" value="1"/>
</dbReference>
<comment type="caution">
    <text evidence="6">The sequence shown here is derived from an EMBL/GenBank/DDBJ whole genome shotgun (WGS) entry which is preliminary data.</text>
</comment>
<dbReference type="PROSITE" id="PS51257">
    <property type="entry name" value="PROKAR_LIPOPROTEIN"/>
    <property type="match status" value="1"/>
</dbReference>
<dbReference type="Pfam" id="PF13416">
    <property type="entry name" value="SBP_bac_8"/>
    <property type="match status" value="1"/>
</dbReference>
<evidence type="ECO:0000256" key="5">
    <source>
        <dbReference type="SAM" id="SignalP"/>
    </source>
</evidence>
<proteinExistence type="inferred from homology"/>
<evidence type="ECO:0000313" key="7">
    <source>
        <dbReference type="Proteomes" id="UP000316659"/>
    </source>
</evidence>
<dbReference type="EMBL" id="BJNZ01000006">
    <property type="protein sequence ID" value="GED09247.1"/>
    <property type="molecule type" value="Genomic_DNA"/>
</dbReference>
<dbReference type="InterPro" id="IPR006059">
    <property type="entry name" value="SBP"/>
</dbReference>
<feature type="region of interest" description="Disordered" evidence="4">
    <location>
        <begin position="29"/>
        <end position="56"/>
    </location>
</feature>
<evidence type="ECO:0000256" key="2">
    <source>
        <dbReference type="ARBA" id="ARBA00022448"/>
    </source>
</evidence>
<feature type="chain" id="PRO_5021475058" evidence="5">
    <location>
        <begin position="24"/>
        <end position="420"/>
    </location>
</feature>
<dbReference type="PANTHER" id="PTHR30061">
    <property type="entry name" value="MALTOSE-BINDING PERIPLASMIC PROTEIN"/>
    <property type="match status" value="1"/>
</dbReference>
<evidence type="ECO:0000313" key="6">
    <source>
        <dbReference type="EMBL" id="GED09247.1"/>
    </source>
</evidence>
<dbReference type="GO" id="GO:0042956">
    <property type="term" value="P:maltodextrin transmembrane transport"/>
    <property type="evidence" value="ECO:0007669"/>
    <property type="project" value="TreeGrafter"/>
</dbReference>
<dbReference type="GO" id="GO:0055052">
    <property type="term" value="C:ATP-binding cassette (ABC) transporter complex, substrate-binding subunit-containing"/>
    <property type="evidence" value="ECO:0007669"/>
    <property type="project" value="TreeGrafter"/>
</dbReference>
<dbReference type="GO" id="GO:0015768">
    <property type="term" value="P:maltose transport"/>
    <property type="evidence" value="ECO:0007669"/>
    <property type="project" value="TreeGrafter"/>
</dbReference>
<evidence type="ECO:0000256" key="4">
    <source>
        <dbReference type="SAM" id="MobiDB-lite"/>
    </source>
</evidence>
<feature type="signal peptide" evidence="5">
    <location>
        <begin position="1"/>
        <end position="23"/>
    </location>
</feature>
<dbReference type="Gene3D" id="3.40.190.10">
    <property type="entry name" value="Periplasmic binding protein-like II"/>
    <property type="match status" value="2"/>
</dbReference>
<keyword evidence="3 5" id="KW-0732">Signal</keyword>
<dbReference type="PANTHER" id="PTHR30061:SF50">
    <property type="entry name" value="MALTOSE_MALTODEXTRIN-BINDING PERIPLASMIC PROTEIN"/>
    <property type="match status" value="1"/>
</dbReference>
<dbReference type="GO" id="GO:1901982">
    <property type="term" value="F:maltose binding"/>
    <property type="evidence" value="ECO:0007669"/>
    <property type="project" value="TreeGrafter"/>
</dbReference>
<dbReference type="RefSeq" id="WP_141388808.1">
    <property type="nucleotide sequence ID" value="NZ_BJNZ01000006.1"/>
</dbReference>
<dbReference type="AlphaFoldDB" id="A0A4Y4DX48"/>
<name>A0A4Y4DX48_CELCE</name>
<accession>A0A4Y4DX48</accession>
<sequence length="420" mass="42717">MATKRRRNIAALGAVTLVGLALSACGSGGGGVPEATGDASEGTTTDEITFWDPYPQHTDGTPWDTLVKSCAPQGSTITRTAAPTADLINQLTTSVREGNAPDVILLDNPAMPEAVGAGLVATADQVGIDSSGIDENLLGPGVVDGTTYGIPFGSNALGLYYNADILSAAGIDPASITDWAALENALAAVTAAGDKGITFSGIAGEEGVFQALPWYWGAGADLSDLGSAEAVATGQLMSDWIGNGYAPKSAATDNQSAAWDLFLTGEYAFAENGSWFAAAAADAGFEVGVIPIPAKDGGVAPVPTGGEFLMAPVQSENASDHFANAAAVISCLTEGDKLLETNETLGYLAAKPEVRAEQVAANPLWEPWAPIVEGAQGRTTELGAEYVDVSARLSEALQTSLNAAGDSAQVETAFKDAAES</sequence>
<dbReference type="Proteomes" id="UP000316659">
    <property type="component" value="Unassembled WGS sequence"/>
</dbReference>
<reference evidence="6 7" key="1">
    <citation type="submission" date="2019-06" db="EMBL/GenBank/DDBJ databases">
        <title>Whole genome shotgun sequence of Cellulosimicrobium cellulans NBRC 15516.</title>
        <authorList>
            <person name="Hosoyama A."/>
            <person name="Uohara A."/>
            <person name="Ohji S."/>
            <person name="Ichikawa N."/>
        </authorList>
    </citation>
    <scope>NUCLEOTIDE SEQUENCE [LARGE SCALE GENOMIC DNA]</scope>
    <source>
        <strain evidence="6 7">NBRC 15516</strain>
    </source>
</reference>
<keyword evidence="2" id="KW-0813">Transport</keyword>